<keyword evidence="14" id="KW-1185">Reference proteome</keyword>
<evidence type="ECO:0000256" key="2">
    <source>
        <dbReference type="ARBA" id="ARBA00005594"/>
    </source>
</evidence>
<evidence type="ECO:0000256" key="10">
    <source>
        <dbReference type="ARBA" id="ARBA00023146"/>
    </source>
</evidence>
<gene>
    <name evidence="13" type="primary">WRS1</name>
    <name evidence="13" type="ORF">LTR05_008161</name>
</gene>
<keyword evidence="8 12" id="KW-0067">ATP-binding</keyword>
<accession>A0AAN7YD47</accession>
<evidence type="ECO:0000256" key="11">
    <source>
        <dbReference type="ARBA" id="ARBA00030268"/>
    </source>
</evidence>
<evidence type="ECO:0000256" key="9">
    <source>
        <dbReference type="ARBA" id="ARBA00022917"/>
    </source>
</evidence>
<reference evidence="13 14" key="1">
    <citation type="submission" date="2023-08" db="EMBL/GenBank/DDBJ databases">
        <title>Black Yeasts Isolated from many extreme environments.</title>
        <authorList>
            <person name="Coleine C."/>
            <person name="Stajich J.E."/>
            <person name="Selbmann L."/>
        </authorList>
    </citation>
    <scope>NUCLEOTIDE SEQUENCE [LARGE SCALE GENOMIC DNA]</scope>
    <source>
        <strain evidence="13 14">CCFEE 5910</strain>
    </source>
</reference>
<comment type="caution">
    <text evidence="13">The sequence shown here is derived from an EMBL/GenBank/DDBJ whole genome shotgun (WGS) entry which is preliminary data.</text>
</comment>
<evidence type="ECO:0000256" key="5">
    <source>
        <dbReference type="ARBA" id="ARBA00022490"/>
    </source>
</evidence>
<dbReference type="FunFam" id="3.40.50.620:FF:000033">
    <property type="entry name" value="tryptophan--tRNA ligase, cytoplasmic"/>
    <property type="match status" value="1"/>
</dbReference>
<dbReference type="GO" id="GO:0006436">
    <property type="term" value="P:tryptophanyl-tRNA aminoacylation"/>
    <property type="evidence" value="ECO:0007669"/>
    <property type="project" value="InterPro"/>
</dbReference>
<name>A0AAN7YD47_9EURO</name>
<evidence type="ECO:0000256" key="8">
    <source>
        <dbReference type="ARBA" id="ARBA00022840"/>
    </source>
</evidence>
<dbReference type="PROSITE" id="PS00178">
    <property type="entry name" value="AA_TRNA_LIGASE_I"/>
    <property type="match status" value="1"/>
</dbReference>
<dbReference type="PRINTS" id="PR01039">
    <property type="entry name" value="TRNASYNTHTRP"/>
</dbReference>
<comment type="similarity">
    <text evidence="2 12">Belongs to the class-I aminoacyl-tRNA synthetase family.</text>
</comment>
<dbReference type="FunFam" id="1.10.240.10:FF:000003">
    <property type="entry name" value="Tryptophan--tRNA ligase, cytoplasmic"/>
    <property type="match status" value="1"/>
</dbReference>
<dbReference type="SUPFAM" id="SSF52374">
    <property type="entry name" value="Nucleotidylyl transferase"/>
    <property type="match status" value="1"/>
</dbReference>
<evidence type="ECO:0000313" key="13">
    <source>
        <dbReference type="EMBL" id="KAK5081366.1"/>
    </source>
</evidence>
<dbReference type="GO" id="GO:0004830">
    <property type="term" value="F:tryptophan-tRNA ligase activity"/>
    <property type="evidence" value="ECO:0007669"/>
    <property type="project" value="UniProtKB-EC"/>
</dbReference>
<dbReference type="InterPro" id="IPR014729">
    <property type="entry name" value="Rossmann-like_a/b/a_fold"/>
</dbReference>
<keyword evidence="5" id="KW-0963">Cytoplasm</keyword>
<dbReference type="CDD" id="cd00806">
    <property type="entry name" value="TrpRS_core"/>
    <property type="match status" value="1"/>
</dbReference>
<organism evidence="13 14">
    <name type="scientific">Lithohypha guttulata</name>
    <dbReference type="NCBI Taxonomy" id="1690604"/>
    <lineage>
        <taxon>Eukaryota</taxon>
        <taxon>Fungi</taxon>
        <taxon>Dikarya</taxon>
        <taxon>Ascomycota</taxon>
        <taxon>Pezizomycotina</taxon>
        <taxon>Eurotiomycetes</taxon>
        <taxon>Chaetothyriomycetidae</taxon>
        <taxon>Chaetothyriales</taxon>
        <taxon>Trichomeriaceae</taxon>
        <taxon>Lithohypha</taxon>
    </lineage>
</organism>
<dbReference type="InterPro" id="IPR001412">
    <property type="entry name" value="aa-tRNA-synth_I_CS"/>
</dbReference>
<dbReference type="InterPro" id="IPR002306">
    <property type="entry name" value="Trp-tRNA-ligase"/>
</dbReference>
<evidence type="ECO:0000256" key="6">
    <source>
        <dbReference type="ARBA" id="ARBA00022598"/>
    </source>
</evidence>
<evidence type="ECO:0000256" key="1">
    <source>
        <dbReference type="ARBA" id="ARBA00004496"/>
    </source>
</evidence>
<dbReference type="AlphaFoldDB" id="A0AAN7YD47"/>
<keyword evidence="7 12" id="KW-0547">Nucleotide-binding</keyword>
<evidence type="ECO:0000256" key="12">
    <source>
        <dbReference type="RuleBase" id="RU363036"/>
    </source>
</evidence>
<dbReference type="GO" id="GO:0005524">
    <property type="term" value="F:ATP binding"/>
    <property type="evidence" value="ECO:0007669"/>
    <property type="project" value="UniProtKB-KW"/>
</dbReference>
<comment type="subcellular location">
    <subcellularLocation>
        <location evidence="1">Cytoplasm</location>
    </subcellularLocation>
</comment>
<keyword evidence="6 12" id="KW-0436">Ligase</keyword>
<dbReference type="EC" id="6.1.1.2" evidence="3"/>
<dbReference type="Proteomes" id="UP001309876">
    <property type="component" value="Unassembled WGS sequence"/>
</dbReference>
<dbReference type="PANTHER" id="PTHR10055">
    <property type="entry name" value="TRYPTOPHANYL-TRNA SYNTHETASE"/>
    <property type="match status" value="1"/>
</dbReference>
<dbReference type="Gene3D" id="1.10.240.10">
    <property type="entry name" value="Tyrosyl-Transfer RNA Synthetase"/>
    <property type="match status" value="1"/>
</dbReference>
<dbReference type="Gene3D" id="3.40.50.620">
    <property type="entry name" value="HUPs"/>
    <property type="match status" value="1"/>
</dbReference>
<dbReference type="NCBIfam" id="TIGR00233">
    <property type="entry name" value="trpS"/>
    <property type="match status" value="1"/>
</dbReference>
<evidence type="ECO:0000313" key="14">
    <source>
        <dbReference type="Proteomes" id="UP001309876"/>
    </source>
</evidence>
<evidence type="ECO:0000256" key="7">
    <source>
        <dbReference type="ARBA" id="ARBA00022741"/>
    </source>
</evidence>
<dbReference type="PANTHER" id="PTHR10055:SF1">
    <property type="entry name" value="TRYPTOPHAN--TRNA LIGASE, CYTOPLASMIC"/>
    <property type="match status" value="1"/>
</dbReference>
<proteinExistence type="inferred from homology"/>
<evidence type="ECO:0000256" key="4">
    <source>
        <dbReference type="ARBA" id="ARBA00013782"/>
    </source>
</evidence>
<dbReference type="GO" id="GO:0005737">
    <property type="term" value="C:cytoplasm"/>
    <property type="evidence" value="ECO:0007669"/>
    <property type="project" value="UniProtKB-SubCell"/>
</dbReference>
<keyword evidence="10 12" id="KW-0030">Aminoacyl-tRNA synthetase</keyword>
<keyword evidence="9 12" id="KW-0648">Protein biosynthesis</keyword>
<sequence length="463" mass="52320">MAANIVPDEPGQPPKLTQDTLANGAPKKIAADQVVNPFEVSGGVDEAGKALAIDFDKIVRDFGATPMSPEILQRFERVTGKTPHRLMRRGMVSSHRDLDKMLDRYEKGEPFYLYTGRGPSSDSMHVGHAMPFELTRFLQEAFDCPLVIMLTDDEKFMHSEKITIEDAKRYSLENSKDIIAMGFDPKKTFIFSDFEFVSGAFYENICMIAKHITINQIKGTFGFDDSTNIGKFHFPATQSATAYATSFPHIFGPDKLKTRNIPCLIPCAIDQDPYFRQCRDRAEKMKHKKPALLHMIFLPALQGPGSKMSASVNTSAIFLSDKPNEIKNKVNKYAFSGGQDTAEKQRELGGRTEVDVPYQYLTFFLEDDTELERIKQDYESGKMMTGEIKAICIKYLQEFVAKFQERRKQVSDEVRADFFARKPLLFQGKTAEEVMNELEERKKLEKAMKKAQISGDKTANAAA</sequence>
<dbReference type="Pfam" id="PF00579">
    <property type="entry name" value="tRNA-synt_1b"/>
    <property type="match status" value="1"/>
</dbReference>
<evidence type="ECO:0000256" key="3">
    <source>
        <dbReference type="ARBA" id="ARBA00013161"/>
    </source>
</evidence>
<dbReference type="InterPro" id="IPR002305">
    <property type="entry name" value="aa-tRNA-synth_Ic"/>
</dbReference>
<protein>
    <recommendedName>
        <fullName evidence="4">Tryptophan--tRNA ligase, cytoplasmic</fullName>
        <ecNumber evidence="3">6.1.1.2</ecNumber>
    </recommendedName>
    <alternativeName>
        <fullName evidence="11">Tryptophanyl-tRNA synthetase</fullName>
    </alternativeName>
</protein>
<dbReference type="EMBL" id="JAVRRJ010000010">
    <property type="protein sequence ID" value="KAK5081366.1"/>
    <property type="molecule type" value="Genomic_DNA"/>
</dbReference>